<dbReference type="GO" id="GO:0050266">
    <property type="term" value="F:rosmarinate synthase activity"/>
    <property type="evidence" value="ECO:0007669"/>
    <property type="project" value="UniProtKB-ARBA"/>
</dbReference>
<dbReference type="FunFam" id="3.30.559.10:FF:000008">
    <property type="entry name" value="Tryptamine hydroxycinnamoyl transferase"/>
    <property type="match status" value="1"/>
</dbReference>
<reference evidence="4 5" key="1">
    <citation type="journal article" date="2019" name="Genome Biol. Evol.">
        <title>The Rhododendron genome and chromosomal organization provide insight into shared whole-genome duplications across the heath family (Ericaceae).</title>
        <authorList>
            <person name="Soza V.L."/>
            <person name="Lindsley D."/>
            <person name="Waalkes A."/>
            <person name="Ramage E."/>
            <person name="Patwardhan R.P."/>
            <person name="Burton J.N."/>
            <person name="Adey A."/>
            <person name="Kumar A."/>
            <person name="Qiu R."/>
            <person name="Shendure J."/>
            <person name="Hall B."/>
        </authorList>
    </citation>
    <scope>NUCLEOTIDE SEQUENCE [LARGE SCALE GENOMIC DNA]</scope>
    <source>
        <strain evidence="4">RSF 1966-606</strain>
    </source>
</reference>
<comment type="caution">
    <text evidence="4">The sequence shown here is derived from an EMBL/GenBank/DDBJ whole genome shotgun (WGS) entry which is preliminary data.</text>
</comment>
<dbReference type="InterPro" id="IPR023213">
    <property type="entry name" value="CAT-like_dom_sf"/>
</dbReference>
<organism evidence="4 5">
    <name type="scientific">Rhododendron williamsianum</name>
    <dbReference type="NCBI Taxonomy" id="262921"/>
    <lineage>
        <taxon>Eukaryota</taxon>
        <taxon>Viridiplantae</taxon>
        <taxon>Streptophyta</taxon>
        <taxon>Embryophyta</taxon>
        <taxon>Tracheophyta</taxon>
        <taxon>Spermatophyta</taxon>
        <taxon>Magnoliopsida</taxon>
        <taxon>eudicotyledons</taxon>
        <taxon>Gunneridae</taxon>
        <taxon>Pentapetalae</taxon>
        <taxon>asterids</taxon>
        <taxon>Ericales</taxon>
        <taxon>Ericaceae</taxon>
        <taxon>Ericoideae</taxon>
        <taxon>Rhodoreae</taxon>
        <taxon>Rhododendron</taxon>
    </lineage>
</organism>
<dbReference type="AlphaFoldDB" id="A0A6A4L1M0"/>
<keyword evidence="5" id="KW-1185">Reference proteome</keyword>
<dbReference type="FunFam" id="3.30.559.10:FF:000015">
    <property type="entry name" value="Spermidine hydroxycinnamoyl transferase"/>
    <property type="match status" value="1"/>
</dbReference>
<dbReference type="OrthoDB" id="671439at2759"/>
<dbReference type="Gene3D" id="3.30.559.10">
    <property type="entry name" value="Chloramphenicol acetyltransferase-like domain"/>
    <property type="match status" value="2"/>
</dbReference>
<evidence type="ECO:0000256" key="3">
    <source>
        <dbReference type="ARBA" id="ARBA00023315"/>
    </source>
</evidence>
<feature type="non-terminal residue" evidence="4">
    <location>
        <position position="1"/>
    </location>
</feature>
<gene>
    <name evidence="4" type="ORF">C3L33_14473</name>
</gene>
<evidence type="ECO:0000313" key="5">
    <source>
        <dbReference type="Proteomes" id="UP000428333"/>
    </source>
</evidence>
<keyword evidence="2" id="KW-0808">Transferase</keyword>
<sequence>MENGGEPKFELVVEQGEKTLVPPAEETEKGLYFLSNFDQILNLENLEESLAVFVPTIYCFKSEDEGNERANEIIKDALSKVLVRYYPLAGRLTMSPEGRLMVDCTGEGALFVEAEANCRIEDIGDGTKPDPVTLGKLVYDVSDVKSLLEVPPLMAQVTKFKCGGFVLGLCMNHTMFDGIGALQFVNSWGETARGLPLTIPPFLDRTILKARNPPEIQFPHHEYAEIEDKSDILNLLKQEILYRSFCFDPEKLENLKSKATEDGAITSCTTFEALSAFVWRARSRALNMRPDQETRLLFPVDSRTRFNQKIPPGYFGNAVVITSSVCAAGELVENPLSFAVGLVKDAVKLVTYDYMRSAMDYTEVNRGRPSLTGTLMIAAWFRLSFHAMDFGWGGPIFSCPATLPEKEVIMFLPHGRERKSINVLVGLPAPAMESFQELMQF</sequence>
<dbReference type="InterPro" id="IPR050317">
    <property type="entry name" value="Plant_Fungal_Acyltransferase"/>
</dbReference>
<proteinExistence type="inferred from homology"/>
<dbReference type="PANTHER" id="PTHR31642">
    <property type="entry name" value="TRICHOTHECENE 3-O-ACETYLTRANSFERASE"/>
    <property type="match status" value="1"/>
</dbReference>
<name>A0A6A4L1M0_9ERIC</name>
<evidence type="ECO:0000256" key="1">
    <source>
        <dbReference type="ARBA" id="ARBA00009861"/>
    </source>
</evidence>
<evidence type="ECO:0008006" key="6">
    <source>
        <dbReference type="Google" id="ProtNLM"/>
    </source>
</evidence>
<dbReference type="Pfam" id="PF02458">
    <property type="entry name" value="Transferase"/>
    <property type="match status" value="1"/>
</dbReference>
<dbReference type="Proteomes" id="UP000428333">
    <property type="component" value="Linkage Group LG08"/>
</dbReference>
<dbReference type="EMBL" id="QEFC01002165">
    <property type="protein sequence ID" value="KAE9453613.1"/>
    <property type="molecule type" value="Genomic_DNA"/>
</dbReference>
<evidence type="ECO:0000256" key="2">
    <source>
        <dbReference type="ARBA" id="ARBA00022679"/>
    </source>
</evidence>
<keyword evidence="3" id="KW-0012">Acyltransferase</keyword>
<accession>A0A6A4L1M0</accession>
<evidence type="ECO:0000313" key="4">
    <source>
        <dbReference type="EMBL" id="KAE9453613.1"/>
    </source>
</evidence>
<protein>
    <recommendedName>
        <fullName evidence="6">Omega-hydroxypalmitate O-feruloyl transferase</fullName>
    </recommendedName>
</protein>
<dbReference type="PANTHER" id="PTHR31642:SF310">
    <property type="entry name" value="FATTY ALCOHOL:CAFFEOYL-COA ACYLTRANSFERASE"/>
    <property type="match status" value="1"/>
</dbReference>
<comment type="similarity">
    <text evidence="1">Belongs to the plant acyltransferase family.</text>
</comment>